<dbReference type="InterPro" id="IPR036390">
    <property type="entry name" value="WH_DNA-bd_sf"/>
</dbReference>
<dbReference type="OrthoDB" id="2410195at2759"/>
<evidence type="ECO:0000256" key="3">
    <source>
        <dbReference type="ARBA" id="ARBA00022691"/>
    </source>
</evidence>
<evidence type="ECO:0000313" key="6">
    <source>
        <dbReference type="Proteomes" id="UP000799444"/>
    </source>
</evidence>
<dbReference type="InterPro" id="IPR001077">
    <property type="entry name" value="COMT_C"/>
</dbReference>
<proteinExistence type="predicted"/>
<sequence length="428" mass="47878">MRDEDISILALARCISSLSSQICSYLTSNSFSEPKFTPNTGSVPETPEYEALRAPLNDAALDLLRLVNGPKNTLQKLFFTQFDLAAFQIALDRRFFDYVPLSSGTFGNGAGKASVVEIAQKAGMDVDRTGRVLKMLATHRIFAEVEGECESFTHTASSALLAQDTDLYAAAHWQMDDMLRAASEASTAIDESPFTSNTLTSAFSRRFGTTMYEYYERQPVKAKRVAQALSGWSQFNRNVDELHNGFPWASLKTGKVIDIGGGNGHIAIALARSFPLLQFVVQDISPRMLSQAEQFEDQRVTFQEHDFFTPQPVHDASVFIIRQCLHNQSDEDAIKIVRQVIPALGRCGHGTPLLINEVILPDSGTITRFQEHYLRQVDLCMMVTLGTRQRSEREFRRLINEADERLEVVHVRNNPMGLGLLEVHLNVE</sequence>
<dbReference type="InterPro" id="IPR016461">
    <property type="entry name" value="COMT-like"/>
</dbReference>
<comment type="caution">
    <text evidence="5">The sequence shown here is derived from an EMBL/GenBank/DDBJ whole genome shotgun (WGS) entry which is preliminary data.</text>
</comment>
<dbReference type="EMBL" id="ML996264">
    <property type="protein sequence ID" value="KAF2728854.1"/>
    <property type="molecule type" value="Genomic_DNA"/>
</dbReference>
<dbReference type="InterPro" id="IPR036388">
    <property type="entry name" value="WH-like_DNA-bd_sf"/>
</dbReference>
<evidence type="ECO:0000313" key="5">
    <source>
        <dbReference type="EMBL" id="KAF2728854.1"/>
    </source>
</evidence>
<dbReference type="Gene3D" id="3.40.50.150">
    <property type="entry name" value="Vaccinia Virus protein VP39"/>
    <property type="match status" value="1"/>
</dbReference>
<dbReference type="PANTHER" id="PTHR43712">
    <property type="entry name" value="PUTATIVE (AFU_ORTHOLOGUE AFUA_4G14580)-RELATED"/>
    <property type="match status" value="1"/>
</dbReference>
<evidence type="ECO:0000256" key="1">
    <source>
        <dbReference type="ARBA" id="ARBA00022603"/>
    </source>
</evidence>
<dbReference type="AlphaFoldDB" id="A0A9P4QPS9"/>
<dbReference type="SUPFAM" id="SSF46785">
    <property type="entry name" value="Winged helix' DNA-binding domain"/>
    <property type="match status" value="1"/>
</dbReference>
<keyword evidence="2" id="KW-0808">Transferase</keyword>
<dbReference type="PROSITE" id="PS51683">
    <property type="entry name" value="SAM_OMT_II"/>
    <property type="match status" value="1"/>
</dbReference>
<dbReference type="GO" id="GO:0032259">
    <property type="term" value="P:methylation"/>
    <property type="evidence" value="ECO:0007669"/>
    <property type="project" value="UniProtKB-KW"/>
</dbReference>
<reference evidence="5" key="1">
    <citation type="journal article" date="2020" name="Stud. Mycol.">
        <title>101 Dothideomycetes genomes: a test case for predicting lifestyles and emergence of pathogens.</title>
        <authorList>
            <person name="Haridas S."/>
            <person name="Albert R."/>
            <person name="Binder M."/>
            <person name="Bloem J."/>
            <person name="Labutti K."/>
            <person name="Salamov A."/>
            <person name="Andreopoulos B."/>
            <person name="Baker S."/>
            <person name="Barry K."/>
            <person name="Bills G."/>
            <person name="Bluhm B."/>
            <person name="Cannon C."/>
            <person name="Castanera R."/>
            <person name="Culley D."/>
            <person name="Daum C."/>
            <person name="Ezra D."/>
            <person name="Gonzalez J."/>
            <person name="Henrissat B."/>
            <person name="Kuo A."/>
            <person name="Liang C."/>
            <person name="Lipzen A."/>
            <person name="Lutzoni F."/>
            <person name="Magnuson J."/>
            <person name="Mondo S."/>
            <person name="Nolan M."/>
            <person name="Ohm R."/>
            <person name="Pangilinan J."/>
            <person name="Park H.-J."/>
            <person name="Ramirez L."/>
            <person name="Alfaro M."/>
            <person name="Sun H."/>
            <person name="Tritt A."/>
            <person name="Yoshinaga Y."/>
            <person name="Zwiers L.-H."/>
            <person name="Turgeon B."/>
            <person name="Goodwin S."/>
            <person name="Spatafora J."/>
            <person name="Crous P."/>
            <person name="Grigoriev I."/>
        </authorList>
    </citation>
    <scope>NUCLEOTIDE SEQUENCE</scope>
    <source>
        <strain evidence="5">CBS 125425</strain>
    </source>
</reference>
<keyword evidence="6" id="KW-1185">Reference proteome</keyword>
<keyword evidence="3" id="KW-0949">S-adenosyl-L-methionine</keyword>
<protein>
    <submittedName>
        <fullName evidence="5">O-methyltransferase</fullName>
    </submittedName>
</protein>
<dbReference type="InterPro" id="IPR029063">
    <property type="entry name" value="SAM-dependent_MTases_sf"/>
</dbReference>
<dbReference type="Gene3D" id="1.10.10.10">
    <property type="entry name" value="Winged helix-like DNA-binding domain superfamily/Winged helix DNA-binding domain"/>
    <property type="match status" value="1"/>
</dbReference>
<dbReference type="SUPFAM" id="SSF53335">
    <property type="entry name" value="S-adenosyl-L-methionine-dependent methyltransferases"/>
    <property type="match status" value="1"/>
</dbReference>
<dbReference type="PANTHER" id="PTHR43712:SF16">
    <property type="entry name" value="O-METHYLTRANSFERASE ELCB"/>
    <property type="match status" value="1"/>
</dbReference>
<dbReference type="CDD" id="cd02440">
    <property type="entry name" value="AdoMet_MTases"/>
    <property type="match status" value="1"/>
</dbReference>
<gene>
    <name evidence="5" type="ORF">EJ04DRAFT_503394</name>
</gene>
<accession>A0A9P4QPS9</accession>
<name>A0A9P4QPS9_9PLEO</name>
<dbReference type="Proteomes" id="UP000799444">
    <property type="component" value="Unassembled WGS sequence"/>
</dbReference>
<keyword evidence="1" id="KW-0489">Methyltransferase</keyword>
<evidence type="ECO:0000259" key="4">
    <source>
        <dbReference type="Pfam" id="PF00891"/>
    </source>
</evidence>
<dbReference type="Pfam" id="PF00891">
    <property type="entry name" value="Methyltransf_2"/>
    <property type="match status" value="1"/>
</dbReference>
<dbReference type="GO" id="GO:0008171">
    <property type="term" value="F:O-methyltransferase activity"/>
    <property type="evidence" value="ECO:0007669"/>
    <property type="project" value="InterPro"/>
</dbReference>
<organism evidence="5 6">
    <name type="scientific">Polyplosphaeria fusca</name>
    <dbReference type="NCBI Taxonomy" id="682080"/>
    <lineage>
        <taxon>Eukaryota</taxon>
        <taxon>Fungi</taxon>
        <taxon>Dikarya</taxon>
        <taxon>Ascomycota</taxon>
        <taxon>Pezizomycotina</taxon>
        <taxon>Dothideomycetes</taxon>
        <taxon>Pleosporomycetidae</taxon>
        <taxon>Pleosporales</taxon>
        <taxon>Tetraplosphaeriaceae</taxon>
        <taxon>Polyplosphaeria</taxon>
    </lineage>
</organism>
<evidence type="ECO:0000256" key="2">
    <source>
        <dbReference type="ARBA" id="ARBA00022679"/>
    </source>
</evidence>
<feature type="domain" description="O-methyltransferase C-terminal" evidence="4">
    <location>
        <begin position="201"/>
        <end position="402"/>
    </location>
</feature>